<evidence type="ECO:0000313" key="3">
    <source>
        <dbReference type="Proteomes" id="UP000766904"/>
    </source>
</evidence>
<feature type="transmembrane region" description="Helical" evidence="1">
    <location>
        <begin position="195"/>
        <end position="219"/>
    </location>
</feature>
<feature type="transmembrane region" description="Helical" evidence="1">
    <location>
        <begin position="92"/>
        <end position="111"/>
    </location>
</feature>
<keyword evidence="1" id="KW-1133">Transmembrane helix</keyword>
<comment type="caution">
    <text evidence="2">The sequence shown here is derived from an EMBL/GenBank/DDBJ whole genome shotgun (WGS) entry which is preliminary data.</text>
</comment>
<feature type="transmembrane region" description="Helical" evidence="1">
    <location>
        <begin position="155"/>
        <end position="175"/>
    </location>
</feature>
<reference evidence="2" key="1">
    <citation type="submission" date="2017-11" db="EMBL/GenBank/DDBJ databases">
        <authorList>
            <person name="Kajale S.C."/>
            <person name="Sharma A."/>
        </authorList>
    </citation>
    <scope>NUCLEOTIDE SEQUENCE</scope>
    <source>
        <strain evidence="2">LS1_42</strain>
    </source>
</reference>
<evidence type="ECO:0000313" key="2">
    <source>
        <dbReference type="EMBL" id="TYL39780.1"/>
    </source>
</evidence>
<keyword evidence="3" id="KW-1185">Reference proteome</keyword>
<accession>A0A8J8Q9G5</accession>
<protein>
    <submittedName>
        <fullName evidence="2">Uncharacterized protein</fullName>
    </submittedName>
</protein>
<feature type="transmembrane region" description="Helical" evidence="1">
    <location>
        <begin position="21"/>
        <end position="37"/>
    </location>
</feature>
<gene>
    <name evidence="2" type="ORF">CV102_05715</name>
</gene>
<dbReference type="OrthoDB" id="185849at2157"/>
<feature type="transmembrane region" description="Helical" evidence="1">
    <location>
        <begin position="123"/>
        <end position="148"/>
    </location>
</feature>
<name>A0A8J8Q9G5_9EURY</name>
<feature type="transmembrane region" description="Helical" evidence="1">
    <location>
        <begin position="49"/>
        <end position="72"/>
    </location>
</feature>
<dbReference type="AlphaFoldDB" id="A0A8J8Q9G5"/>
<evidence type="ECO:0000256" key="1">
    <source>
        <dbReference type="SAM" id="Phobius"/>
    </source>
</evidence>
<keyword evidence="1" id="KW-0472">Membrane</keyword>
<keyword evidence="1" id="KW-0812">Transmembrane</keyword>
<organism evidence="2 3">
    <name type="scientific">Natronococcus pandeyae</name>
    <dbReference type="NCBI Taxonomy" id="2055836"/>
    <lineage>
        <taxon>Archaea</taxon>
        <taxon>Methanobacteriati</taxon>
        <taxon>Methanobacteriota</taxon>
        <taxon>Stenosarchaea group</taxon>
        <taxon>Halobacteria</taxon>
        <taxon>Halobacteriales</taxon>
        <taxon>Natrialbaceae</taxon>
        <taxon>Natronococcus</taxon>
    </lineage>
</organism>
<dbReference type="Proteomes" id="UP000766904">
    <property type="component" value="Unassembled WGS sequence"/>
</dbReference>
<proteinExistence type="predicted"/>
<dbReference type="RefSeq" id="WP_148856912.1">
    <property type="nucleotide sequence ID" value="NZ_PHNJ01000002.1"/>
</dbReference>
<sequence>MALELSSATDEIDWARVAERLLYLFPPVIGVGIVGILQDVEPGVPGLQWGLVLFSSFGYTFLSLGLAAALFLDARRVRRRPQASGHWQPNPLFNAIFALLWAPVAGVVYLFRRHRRFGTPPAWSGWWLVVAVSLAATLIGTVAAVIAVVFSLPRLLTTAVGLAGAISFGAFPVAIHQDAAYVCTRADSWRPNPGLYLGFAFLSLFVPPLQPMLAGYYLLRRRRALGVP</sequence>
<dbReference type="EMBL" id="PHNJ01000002">
    <property type="protein sequence ID" value="TYL39780.1"/>
    <property type="molecule type" value="Genomic_DNA"/>
</dbReference>